<reference evidence="1" key="1">
    <citation type="submission" date="2021-01" db="EMBL/GenBank/DDBJ databases">
        <title>Complete genome sequence of Clostridiales bacterium R-7.</title>
        <authorList>
            <person name="Mahoney-Kurpe S.C."/>
            <person name="Palevich N."/>
            <person name="Koike S."/>
            <person name="Moon C.D."/>
            <person name="Attwood G.T."/>
        </authorList>
    </citation>
    <scope>NUCLEOTIDE SEQUENCE</scope>
    <source>
        <strain evidence="1">R-7</strain>
    </source>
</reference>
<protein>
    <submittedName>
        <fullName evidence="1">DUF3021 domain-containing protein</fullName>
    </submittedName>
</protein>
<dbReference type="EMBL" id="CP068393">
    <property type="protein sequence ID" value="QUC67615.1"/>
    <property type="molecule type" value="Genomic_DNA"/>
</dbReference>
<evidence type="ECO:0000313" key="2">
    <source>
        <dbReference type="Proteomes" id="UP000682782"/>
    </source>
</evidence>
<keyword evidence="2" id="KW-1185">Reference proteome</keyword>
<sequence length="154" mass="17417">MNKQLWNKALRRALIGMPIGLLISTVITIIISLCKGDGHYYAVVPALIEDCGSEINAVLIQFICSLLYGAVFAGATVIWETDWSLTKMTVVHLLVVALITLPIAYFMQWMKHSFTGFLTYIGIFLAIYAAIWIIEYNRMRKGVNDLNRKMKENV</sequence>
<evidence type="ECO:0000313" key="1">
    <source>
        <dbReference type="EMBL" id="QUC67615.1"/>
    </source>
</evidence>
<accession>A0AC61MXE6</accession>
<dbReference type="Proteomes" id="UP000682782">
    <property type="component" value="Chromosome"/>
</dbReference>
<organism evidence="1 2">
    <name type="scientific">Aristaeella hokkaidonensis</name>
    <dbReference type="NCBI Taxonomy" id="3046382"/>
    <lineage>
        <taxon>Bacteria</taxon>
        <taxon>Bacillati</taxon>
        <taxon>Bacillota</taxon>
        <taxon>Clostridia</taxon>
        <taxon>Eubacteriales</taxon>
        <taxon>Aristaeellaceae</taxon>
        <taxon>Aristaeella</taxon>
    </lineage>
</organism>
<proteinExistence type="predicted"/>
<gene>
    <name evidence="1" type="ORF">JYE49_02630</name>
</gene>
<name>A0AC61MXE6_9FIRM</name>